<dbReference type="EMBL" id="BAAAVV010000002">
    <property type="protein sequence ID" value="GAA3160546.1"/>
    <property type="molecule type" value="Genomic_DNA"/>
</dbReference>
<organism evidence="5 6">
    <name type="scientific">Blastococcus jejuensis</name>
    <dbReference type="NCBI Taxonomy" id="351224"/>
    <lineage>
        <taxon>Bacteria</taxon>
        <taxon>Bacillati</taxon>
        <taxon>Actinomycetota</taxon>
        <taxon>Actinomycetes</taxon>
        <taxon>Geodermatophilales</taxon>
        <taxon>Geodermatophilaceae</taxon>
        <taxon>Blastococcus</taxon>
    </lineage>
</organism>
<dbReference type="Proteomes" id="UP001499924">
    <property type="component" value="Unassembled WGS sequence"/>
</dbReference>
<evidence type="ECO:0000313" key="6">
    <source>
        <dbReference type="Proteomes" id="UP001499924"/>
    </source>
</evidence>
<dbReference type="Pfam" id="PF00392">
    <property type="entry name" value="GntR"/>
    <property type="match status" value="1"/>
</dbReference>
<reference evidence="6" key="1">
    <citation type="journal article" date="2019" name="Int. J. Syst. Evol. Microbiol.">
        <title>The Global Catalogue of Microorganisms (GCM) 10K type strain sequencing project: providing services to taxonomists for standard genome sequencing and annotation.</title>
        <authorList>
            <consortium name="The Broad Institute Genomics Platform"/>
            <consortium name="The Broad Institute Genome Sequencing Center for Infectious Disease"/>
            <person name="Wu L."/>
            <person name="Ma J."/>
        </authorList>
    </citation>
    <scope>NUCLEOTIDE SEQUENCE [LARGE SCALE GENOMIC DNA]</scope>
    <source>
        <strain evidence="6">JCM 15614</strain>
    </source>
</reference>
<dbReference type="RefSeq" id="WP_344687522.1">
    <property type="nucleotide sequence ID" value="NZ_BAAAVV010000002.1"/>
</dbReference>
<dbReference type="InterPro" id="IPR036388">
    <property type="entry name" value="WH-like_DNA-bd_sf"/>
</dbReference>
<evidence type="ECO:0000256" key="2">
    <source>
        <dbReference type="ARBA" id="ARBA00023125"/>
    </source>
</evidence>
<dbReference type="SUPFAM" id="SSF48008">
    <property type="entry name" value="GntR ligand-binding domain-like"/>
    <property type="match status" value="1"/>
</dbReference>
<dbReference type="InterPro" id="IPR008920">
    <property type="entry name" value="TF_FadR/GntR_C"/>
</dbReference>
<evidence type="ECO:0000256" key="1">
    <source>
        <dbReference type="ARBA" id="ARBA00023015"/>
    </source>
</evidence>
<dbReference type="SMART" id="SM00895">
    <property type="entry name" value="FCD"/>
    <property type="match status" value="1"/>
</dbReference>
<keyword evidence="3" id="KW-0804">Transcription</keyword>
<proteinExistence type="predicted"/>
<evidence type="ECO:0000259" key="4">
    <source>
        <dbReference type="PROSITE" id="PS50949"/>
    </source>
</evidence>
<dbReference type="Pfam" id="PF07729">
    <property type="entry name" value="FCD"/>
    <property type="match status" value="1"/>
</dbReference>
<keyword evidence="2" id="KW-0238">DNA-binding</keyword>
<name>A0ABP6NY74_9ACTN</name>
<evidence type="ECO:0000256" key="3">
    <source>
        <dbReference type="ARBA" id="ARBA00023163"/>
    </source>
</evidence>
<dbReference type="SMART" id="SM00345">
    <property type="entry name" value="HTH_GNTR"/>
    <property type="match status" value="1"/>
</dbReference>
<dbReference type="Gene3D" id="1.10.10.10">
    <property type="entry name" value="Winged helix-like DNA-binding domain superfamily/Winged helix DNA-binding domain"/>
    <property type="match status" value="1"/>
</dbReference>
<dbReference type="PANTHER" id="PTHR43537:SF24">
    <property type="entry name" value="GLUCONATE OPERON TRANSCRIPTIONAL REPRESSOR"/>
    <property type="match status" value="1"/>
</dbReference>
<dbReference type="SUPFAM" id="SSF46785">
    <property type="entry name" value="Winged helix' DNA-binding domain"/>
    <property type="match status" value="1"/>
</dbReference>
<feature type="domain" description="HTH gntR-type" evidence="4">
    <location>
        <begin position="18"/>
        <end position="85"/>
    </location>
</feature>
<dbReference type="Gene3D" id="1.20.120.530">
    <property type="entry name" value="GntR ligand-binding domain-like"/>
    <property type="match status" value="1"/>
</dbReference>
<protein>
    <recommendedName>
        <fullName evidence="4">HTH gntR-type domain-containing protein</fullName>
    </recommendedName>
</protein>
<dbReference type="InterPro" id="IPR000524">
    <property type="entry name" value="Tscrpt_reg_HTH_GntR"/>
</dbReference>
<keyword evidence="6" id="KW-1185">Reference proteome</keyword>
<dbReference type="InterPro" id="IPR011711">
    <property type="entry name" value="GntR_C"/>
</dbReference>
<sequence>MHPRTPDARAVDDRAPFATKSDLAYTRVRALILSGELEPGAVLPQATLARTIGISTTPLREALRRLRQEGLVSLDAHRDARVAPLDATEARELVELRQHLDPLAASLAATRRSEDELAAIATVLAGLESLSSHPSLDQLEHHRRFHAAIYRAAHNALLTEALDGLWDKSDRYRLHALADERDEADRARSAEEHRLLFEAVRDGDSEAAADVMRRHVAASLGARAAERLTGDQHRDGGPDR</sequence>
<dbReference type="InterPro" id="IPR036390">
    <property type="entry name" value="WH_DNA-bd_sf"/>
</dbReference>
<accession>A0ABP6NY74</accession>
<dbReference type="PANTHER" id="PTHR43537">
    <property type="entry name" value="TRANSCRIPTIONAL REGULATOR, GNTR FAMILY"/>
    <property type="match status" value="1"/>
</dbReference>
<keyword evidence="1" id="KW-0805">Transcription regulation</keyword>
<dbReference type="PROSITE" id="PS50949">
    <property type="entry name" value="HTH_GNTR"/>
    <property type="match status" value="1"/>
</dbReference>
<gene>
    <name evidence="5" type="ORF">GCM10010531_10100</name>
</gene>
<evidence type="ECO:0000313" key="5">
    <source>
        <dbReference type="EMBL" id="GAA3160546.1"/>
    </source>
</evidence>
<comment type="caution">
    <text evidence="5">The sequence shown here is derived from an EMBL/GenBank/DDBJ whole genome shotgun (WGS) entry which is preliminary data.</text>
</comment>